<sequence>MGVMTLHGVSSLLTNSSKGSMKEWRTFPGKESHVGMTRFCKHKVEVKRRDGHKVFKIVVLGNKNIFESKM</sequence>
<gene>
    <name evidence="1" type="ORF">OCTVUL_1B008078</name>
</gene>
<accession>A0AA36F944</accession>
<reference evidence="1" key="1">
    <citation type="submission" date="2023-08" db="EMBL/GenBank/DDBJ databases">
        <authorList>
            <person name="Alioto T."/>
            <person name="Alioto T."/>
            <person name="Gomez Garrido J."/>
        </authorList>
    </citation>
    <scope>NUCLEOTIDE SEQUENCE</scope>
</reference>
<dbReference type="AlphaFoldDB" id="A0AA36F944"/>
<evidence type="ECO:0000313" key="1">
    <source>
        <dbReference type="EMBL" id="CAI9728764.1"/>
    </source>
</evidence>
<organism evidence="1 2">
    <name type="scientific">Octopus vulgaris</name>
    <name type="common">Common octopus</name>
    <dbReference type="NCBI Taxonomy" id="6645"/>
    <lineage>
        <taxon>Eukaryota</taxon>
        <taxon>Metazoa</taxon>
        <taxon>Spiralia</taxon>
        <taxon>Lophotrochozoa</taxon>
        <taxon>Mollusca</taxon>
        <taxon>Cephalopoda</taxon>
        <taxon>Coleoidea</taxon>
        <taxon>Octopodiformes</taxon>
        <taxon>Octopoda</taxon>
        <taxon>Incirrata</taxon>
        <taxon>Octopodidae</taxon>
        <taxon>Octopus</taxon>
    </lineage>
</organism>
<keyword evidence="2" id="KW-1185">Reference proteome</keyword>
<protein>
    <submittedName>
        <fullName evidence="1">Uncharacterized protein</fullName>
    </submittedName>
</protein>
<proteinExistence type="predicted"/>
<dbReference type="Proteomes" id="UP001162480">
    <property type="component" value="Chromosome 10"/>
</dbReference>
<evidence type="ECO:0000313" key="2">
    <source>
        <dbReference type="Proteomes" id="UP001162480"/>
    </source>
</evidence>
<dbReference type="EMBL" id="OX597823">
    <property type="protein sequence ID" value="CAI9728764.1"/>
    <property type="molecule type" value="Genomic_DNA"/>
</dbReference>
<name>A0AA36F944_OCTVU</name>